<evidence type="ECO:0000256" key="1">
    <source>
        <dbReference type="SAM" id="MobiDB-lite"/>
    </source>
</evidence>
<feature type="region of interest" description="Disordered" evidence="1">
    <location>
        <begin position="14"/>
        <end position="37"/>
    </location>
</feature>
<organism evidence="2 3">
    <name type="scientific">Punica granatum</name>
    <name type="common">Pomegranate</name>
    <dbReference type="NCBI Taxonomy" id="22663"/>
    <lineage>
        <taxon>Eukaryota</taxon>
        <taxon>Viridiplantae</taxon>
        <taxon>Streptophyta</taxon>
        <taxon>Embryophyta</taxon>
        <taxon>Tracheophyta</taxon>
        <taxon>Spermatophyta</taxon>
        <taxon>Magnoliopsida</taxon>
        <taxon>eudicotyledons</taxon>
        <taxon>Gunneridae</taxon>
        <taxon>Pentapetalae</taxon>
        <taxon>rosids</taxon>
        <taxon>malvids</taxon>
        <taxon>Myrtales</taxon>
        <taxon>Lythraceae</taxon>
        <taxon>Punica</taxon>
    </lineage>
</organism>
<reference evidence="2 3" key="1">
    <citation type="submission" date="2017-11" db="EMBL/GenBank/DDBJ databases">
        <title>De-novo sequencing of pomegranate (Punica granatum L.) genome.</title>
        <authorList>
            <person name="Akparov Z."/>
            <person name="Amiraslanov A."/>
            <person name="Hajiyeva S."/>
            <person name="Abbasov M."/>
            <person name="Kaur K."/>
            <person name="Hamwieh A."/>
            <person name="Solovyev V."/>
            <person name="Salamov A."/>
            <person name="Braich B."/>
            <person name="Kosarev P."/>
            <person name="Mahmoud A."/>
            <person name="Hajiyev E."/>
            <person name="Babayeva S."/>
            <person name="Izzatullayeva V."/>
            <person name="Mammadov A."/>
            <person name="Mammadov A."/>
            <person name="Sharifova S."/>
            <person name="Ojaghi J."/>
            <person name="Eynullazada K."/>
            <person name="Bayramov B."/>
            <person name="Abdulazimova A."/>
            <person name="Shahmuradov I."/>
        </authorList>
    </citation>
    <scope>NUCLEOTIDE SEQUENCE [LARGE SCALE GENOMIC DNA]</scope>
    <source>
        <strain evidence="3">cv. AG2017</strain>
        <tissue evidence="2">Leaf</tissue>
    </source>
</reference>
<accession>A0A2I0L3G8</accession>
<dbReference type="AlphaFoldDB" id="A0A2I0L3G8"/>
<name>A0A2I0L3G8_PUNGR</name>
<gene>
    <name evidence="2" type="ORF">CRG98_004299</name>
</gene>
<feature type="compositionally biased region" description="Basic and acidic residues" evidence="1">
    <location>
        <begin position="109"/>
        <end position="120"/>
    </location>
</feature>
<comment type="caution">
    <text evidence="2">The sequence shown here is derived from an EMBL/GenBank/DDBJ whole genome shotgun (WGS) entry which is preliminary data.</text>
</comment>
<feature type="region of interest" description="Disordered" evidence="1">
    <location>
        <begin position="102"/>
        <end position="158"/>
    </location>
</feature>
<proteinExistence type="predicted"/>
<feature type="compositionally biased region" description="Basic and acidic residues" evidence="1">
    <location>
        <begin position="14"/>
        <end position="26"/>
    </location>
</feature>
<dbReference type="Proteomes" id="UP000233551">
    <property type="component" value="Unassembled WGS sequence"/>
</dbReference>
<feature type="compositionally biased region" description="Acidic residues" evidence="1">
    <location>
        <begin position="121"/>
        <end position="137"/>
    </location>
</feature>
<evidence type="ECO:0000313" key="2">
    <source>
        <dbReference type="EMBL" id="PKI75259.1"/>
    </source>
</evidence>
<evidence type="ECO:0000313" key="3">
    <source>
        <dbReference type="Proteomes" id="UP000233551"/>
    </source>
</evidence>
<protein>
    <submittedName>
        <fullName evidence="2">Uncharacterized protein</fullName>
    </submittedName>
</protein>
<keyword evidence="3" id="KW-1185">Reference proteome</keyword>
<dbReference type="EMBL" id="PGOL01000180">
    <property type="protein sequence ID" value="PKI75259.1"/>
    <property type="molecule type" value="Genomic_DNA"/>
</dbReference>
<sequence length="158" mass="17701">MGFLFLSTEEAVGDERDAKEGVRDAEEAVGDANRDVPSVDVQDDFEYVNLHMEVLRIEDDKAWDKGSELNEDEGSELNDTDNDMTYDVDLVDVNVALQEGIRHGKRGNHSSETRELHVDVISEEGDWEAEDRGDEFDGFQSIDSSDEGGSASRLPEFR</sequence>